<proteinExistence type="predicted"/>
<accession>A0A2P7EF28</accession>
<protein>
    <recommendedName>
        <fullName evidence="3">DUF1269 domain-containing protein</fullName>
    </recommendedName>
</protein>
<dbReference type="STRING" id="1910958.BTM30_09700"/>
<gene>
    <name evidence="1" type="ORF">C7K08_05525</name>
</gene>
<keyword evidence="2" id="KW-1185">Reference proteome</keyword>
<evidence type="ECO:0000313" key="1">
    <source>
        <dbReference type="EMBL" id="PSI01851.1"/>
    </source>
</evidence>
<evidence type="ECO:0000313" key="2">
    <source>
        <dbReference type="Proteomes" id="UP000240206"/>
    </source>
</evidence>
<dbReference type="InterPro" id="IPR009200">
    <property type="entry name" value="DUF1269_membrane"/>
</dbReference>
<comment type="caution">
    <text evidence="1">The sequence shown here is derived from an EMBL/GenBank/DDBJ whole genome shotgun (WGS) entry which is preliminary data.</text>
</comment>
<evidence type="ECO:0008006" key="3">
    <source>
        <dbReference type="Google" id="ProtNLM"/>
    </source>
</evidence>
<name>A0A2P7EF28_9SYNE</name>
<dbReference type="Pfam" id="PF06897">
    <property type="entry name" value="DUF1269"/>
    <property type="match status" value="1"/>
</dbReference>
<sequence length="168" mass="17636">MGQLIVLGFDSAAEAQDVRKELVALQQDHLIALEDAVVVECNSEGKVELHQALNLTTAGAVSGGFWGSLVGLIFLNPLLGAAVGAGVGAASGALTDLGINDGFLREVGDTLRPNTAALCLMVKEATVDRVIEKLRSHAPHAHLLQTNLSHTDEAHLQEMLDQATKKLG</sequence>
<dbReference type="EMBL" id="PXVC01000017">
    <property type="protein sequence ID" value="PSI01851.1"/>
    <property type="molecule type" value="Genomic_DNA"/>
</dbReference>
<organism evidence="1 2">
    <name type="scientific">Synechococcus lacustris str. Tous</name>
    <dbReference type="NCBI Taxonomy" id="1910958"/>
    <lineage>
        <taxon>Bacteria</taxon>
        <taxon>Bacillati</taxon>
        <taxon>Cyanobacteriota</taxon>
        <taxon>Cyanophyceae</taxon>
        <taxon>Synechococcales</taxon>
        <taxon>Synechococcaceae</taxon>
        <taxon>Synechococcus</taxon>
    </lineage>
</organism>
<dbReference type="RefSeq" id="WP_106499652.1">
    <property type="nucleotide sequence ID" value="NZ_PXVC01000017.1"/>
</dbReference>
<reference evidence="2" key="1">
    <citation type="submission" date="2018-03" db="EMBL/GenBank/DDBJ databases">
        <title>Ecological and genomic features of two cosmopolitan and abundant freshwater picocyanobacteria.</title>
        <authorList>
            <person name="Cabello-Yeves P.J."/>
            <person name="Picazo A."/>
            <person name="Camacho A."/>
            <person name="Callieri C."/>
            <person name="Rosselli R."/>
            <person name="Roda-Garcia J."/>
            <person name="Coutinho F.H."/>
            <person name="Rodriguez-Valera F."/>
        </authorList>
    </citation>
    <scope>NUCLEOTIDE SEQUENCE [LARGE SCALE GENOMIC DNA]</scope>
    <source>
        <strain evidence="2">Tous</strain>
    </source>
</reference>
<dbReference type="Proteomes" id="UP000240206">
    <property type="component" value="Unassembled WGS sequence"/>
</dbReference>
<dbReference type="AlphaFoldDB" id="A0A2P7EF28"/>